<name>A0ABU8MFH7_9PSEU</name>
<feature type="transmembrane region" description="Helical" evidence="1">
    <location>
        <begin position="33"/>
        <end position="49"/>
    </location>
</feature>
<protein>
    <recommendedName>
        <fullName evidence="4">MYXO-CTERM domain-containing protein</fullName>
    </recommendedName>
</protein>
<dbReference type="RefSeq" id="WP_337707477.1">
    <property type="nucleotide sequence ID" value="NZ_JBBEGM010000031.1"/>
</dbReference>
<evidence type="ECO:0000256" key="1">
    <source>
        <dbReference type="SAM" id="Phobius"/>
    </source>
</evidence>
<sequence>MRPTYIALLVVAGALILAFLAWATDREEFGGCLLILAALAFIAAVLMSNM</sequence>
<proteinExistence type="predicted"/>
<evidence type="ECO:0008006" key="4">
    <source>
        <dbReference type="Google" id="ProtNLM"/>
    </source>
</evidence>
<dbReference type="EMBL" id="JBBEGM010000031">
    <property type="protein sequence ID" value="MEJ2866101.1"/>
    <property type="molecule type" value="Genomic_DNA"/>
</dbReference>
<reference evidence="2 3" key="1">
    <citation type="submission" date="2024-03" db="EMBL/GenBank/DDBJ databases">
        <title>Actinomycetospora sp. OC33-EN07, a novel actinomycete isolated from wild orchid (Aerides multiflora).</title>
        <authorList>
            <person name="Suriyachadkun C."/>
        </authorList>
    </citation>
    <scope>NUCLEOTIDE SEQUENCE [LARGE SCALE GENOMIC DNA]</scope>
    <source>
        <strain evidence="2 3">OC33-EN07</strain>
    </source>
</reference>
<evidence type="ECO:0000313" key="3">
    <source>
        <dbReference type="Proteomes" id="UP001369736"/>
    </source>
</evidence>
<dbReference type="Proteomes" id="UP001369736">
    <property type="component" value="Unassembled WGS sequence"/>
</dbReference>
<keyword evidence="3" id="KW-1185">Reference proteome</keyword>
<comment type="caution">
    <text evidence="2">The sequence shown here is derived from an EMBL/GenBank/DDBJ whole genome shotgun (WGS) entry which is preliminary data.</text>
</comment>
<keyword evidence="1" id="KW-0812">Transmembrane</keyword>
<organism evidence="2 3">
    <name type="scientific">Actinomycetospora flava</name>
    <dbReference type="NCBI Taxonomy" id="3129232"/>
    <lineage>
        <taxon>Bacteria</taxon>
        <taxon>Bacillati</taxon>
        <taxon>Actinomycetota</taxon>
        <taxon>Actinomycetes</taxon>
        <taxon>Pseudonocardiales</taxon>
        <taxon>Pseudonocardiaceae</taxon>
        <taxon>Actinomycetospora</taxon>
    </lineage>
</organism>
<gene>
    <name evidence="2" type="ORF">WCD58_33460</name>
</gene>
<evidence type="ECO:0000313" key="2">
    <source>
        <dbReference type="EMBL" id="MEJ2866101.1"/>
    </source>
</evidence>
<keyword evidence="1" id="KW-1133">Transmembrane helix</keyword>
<accession>A0ABU8MFH7</accession>
<keyword evidence="1" id="KW-0472">Membrane</keyword>